<gene>
    <name evidence="2" type="ORF">L596_014064</name>
</gene>
<feature type="region of interest" description="Disordered" evidence="1">
    <location>
        <begin position="108"/>
        <end position="176"/>
    </location>
</feature>
<reference evidence="2 3" key="1">
    <citation type="journal article" date="2015" name="Genome Biol.">
        <title>Comparative genomics of Steinernema reveals deeply conserved gene regulatory networks.</title>
        <authorList>
            <person name="Dillman A.R."/>
            <person name="Macchietto M."/>
            <person name="Porter C.F."/>
            <person name="Rogers A."/>
            <person name="Williams B."/>
            <person name="Antoshechkin I."/>
            <person name="Lee M.M."/>
            <person name="Goodwin Z."/>
            <person name="Lu X."/>
            <person name="Lewis E.E."/>
            <person name="Goodrich-Blair H."/>
            <person name="Stock S.P."/>
            <person name="Adams B.J."/>
            <person name="Sternberg P.W."/>
            <person name="Mortazavi A."/>
        </authorList>
    </citation>
    <scope>NUCLEOTIDE SEQUENCE [LARGE SCALE GENOMIC DNA]</scope>
    <source>
        <strain evidence="2 3">ALL</strain>
    </source>
</reference>
<dbReference type="Proteomes" id="UP000298663">
    <property type="component" value="Unassembled WGS sequence"/>
</dbReference>
<accession>A0A4U5NBB6</accession>
<name>A0A4U5NBB6_STECR</name>
<feature type="compositionally biased region" description="Acidic residues" evidence="1">
    <location>
        <begin position="142"/>
        <end position="151"/>
    </location>
</feature>
<dbReference type="OrthoDB" id="10610525at2759"/>
<reference evidence="2 3" key="2">
    <citation type="journal article" date="2019" name="G3 (Bethesda)">
        <title>Hybrid Assembly of the Genome of the Entomopathogenic Nematode Steinernema carpocapsae Identifies the X-Chromosome.</title>
        <authorList>
            <person name="Serra L."/>
            <person name="Macchietto M."/>
            <person name="Macias-Munoz A."/>
            <person name="McGill C.J."/>
            <person name="Rodriguez I.M."/>
            <person name="Rodriguez B."/>
            <person name="Murad R."/>
            <person name="Mortazavi A."/>
        </authorList>
    </citation>
    <scope>NUCLEOTIDE SEQUENCE [LARGE SCALE GENOMIC DNA]</scope>
    <source>
        <strain evidence="2 3">ALL</strain>
    </source>
</reference>
<evidence type="ECO:0000256" key="1">
    <source>
        <dbReference type="SAM" id="MobiDB-lite"/>
    </source>
</evidence>
<protein>
    <recommendedName>
        <fullName evidence="4">MADF domain-containing protein</fullName>
    </recommendedName>
</protein>
<evidence type="ECO:0000313" key="3">
    <source>
        <dbReference type="Proteomes" id="UP000298663"/>
    </source>
</evidence>
<organism evidence="2 3">
    <name type="scientific">Steinernema carpocapsae</name>
    <name type="common">Entomopathogenic nematode</name>
    <dbReference type="NCBI Taxonomy" id="34508"/>
    <lineage>
        <taxon>Eukaryota</taxon>
        <taxon>Metazoa</taxon>
        <taxon>Ecdysozoa</taxon>
        <taxon>Nematoda</taxon>
        <taxon>Chromadorea</taxon>
        <taxon>Rhabditida</taxon>
        <taxon>Tylenchina</taxon>
        <taxon>Panagrolaimomorpha</taxon>
        <taxon>Strongyloidoidea</taxon>
        <taxon>Steinernematidae</taxon>
        <taxon>Steinernema</taxon>
    </lineage>
</organism>
<dbReference type="AlphaFoldDB" id="A0A4U5NBB6"/>
<feature type="compositionally biased region" description="Polar residues" evidence="1">
    <location>
        <begin position="152"/>
        <end position="170"/>
    </location>
</feature>
<sequence>MGNRKPPSLVGVCGHESVTFLIQLVKKRPALYTVSTSFPSALHGQQQILFAEVMDELKKTYPSAELTEHMVWRCWYNLRSTFMRGSSSRRWDGQLDFLRERCGDELKRKRMSSRASSVDRTDPYKRRKPDHQVYSPGHFQEFDSDLDDATEDTPSGRNQSSSGTRETTFSGLGHRLGDPRTEVLAVTSLPEAAVMQRPAAPAIPPSVTVRPSEPIIDKPAVTQVVSIGRETEIPPSIPTSPPKLISETVRKAVLPQSTVNNFHENQFNQYWTQIEKSDGSEARINKIRSEIVNIIDDICDQFDQFELKGLC</sequence>
<evidence type="ECO:0008006" key="4">
    <source>
        <dbReference type="Google" id="ProtNLM"/>
    </source>
</evidence>
<evidence type="ECO:0000313" key="2">
    <source>
        <dbReference type="EMBL" id="TKR79914.1"/>
    </source>
</evidence>
<keyword evidence="3" id="KW-1185">Reference proteome</keyword>
<comment type="caution">
    <text evidence="2">The sequence shown here is derived from an EMBL/GenBank/DDBJ whole genome shotgun (WGS) entry which is preliminary data.</text>
</comment>
<dbReference type="EMBL" id="AZBU02000004">
    <property type="protein sequence ID" value="TKR79914.1"/>
    <property type="molecule type" value="Genomic_DNA"/>
</dbReference>
<proteinExistence type="predicted"/>